<keyword evidence="2" id="KW-1185">Reference proteome</keyword>
<dbReference type="RefSeq" id="WP_144795260.1">
    <property type="nucleotide sequence ID" value="NZ_BAAAPG010000001.1"/>
</dbReference>
<organism evidence="1 2">
    <name type="scientific">Microbacterium ginsengiterrae</name>
    <dbReference type="NCBI Taxonomy" id="546115"/>
    <lineage>
        <taxon>Bacteria</taxon>
        <taxon>Bacillati</taxon>
        <taxon>Actinomycetota</taxon>
        <taxon>Actinomycetes</taxon>
        <taxon>Micrococcales</taxon>
        <taxon>Microbacteriaceae</taxon>
        <taxon>Microbacterium</taxon>
    </lineage>
</organism>
<name>A0A7W9FDY6_9MICO</name>
<gene>
    <name evidence="1" type="ORF">HD600_002525</name>
</gene>
<evidence type="ECO:0000313" key="1">
    <source>
        <dbReference type="EMBL" id="MBB5744028.1"/>
    </source>
</evidence>
<comment type="caution">
    <text evidence="1">The sequence shown here is derived from an EMBL/GenBank/DDBJ whole genome shotgun (WGS) entry which is preliminary data.</text>
</comment>
<evidence type="ECO:0000313" key="2">
    <source>
        <dbReference type="Proteomes" id="UP000517712"/>
    </source>
</evidence>
<accession>A0A7W9FDY6</accession>
<sequence length="94" mass="11105">MSNDTLLRSTLHPPCPQTQEVVEVTVPINRKELALTDRLSLRFGLWLLLRAERSRRRTPRTLTQEEMMLLQANRRQLERESLAMLTYGLQRFGR</sequence>
<dbReference type="AlphaFoldDB" id="A0A7W9FDY6"/>
<proteinExistence type="predicted"/>
<protein>
    <submittedName>
        <fullName evidence="1">Uncharacterized protein</fullName>
    </submittedName>
</protein>
<dbReference type="EMBL" id="JACHMU010000001">
    <property type="protein sequence ID" value="MBB5744028.1"/>
    <property type="molecule type" value="Genomic_DNA"/>
</dbReference>
<dbReference type="Proteomes" id="UP000517712">
    <property type="component" value="Unassembled WGS sequence"/>
</dbReference>
<reference evidence="1 2" key="1">
    <citation type="submission" date="2020-08" db="EMBL/GenBank/DDBJ databases">
        <title>Sequencing the genomes of 1000 actinobacteria strains.</title>
        <authorList>
            <person name="Klenk H.-P."/>
        </authorList>
    </citation>
    <scope>NUCLEOTIDE SEQUENCE [LARGE SCALE GENOMIC DNA]</scope>
    <source>
        <strain evidence="1 2">DSM 24823</strain>
    </source>
</reference>